<feature type="compositionally biased region" description="Acidic residues" evidence="2">
    <location>
        <begin position="234"/>
        <end position="258"/>
    </location>
</feature>
<reference evidence="3 4" key="1">
    <citation type="journal article" date="2018" name="Mol. Ecol.">
        <title>The obligate alkalophilic soda-lake fungus Sodiomyces alkalinus has shifted to a protein diet.</title>
        <authorList>
            <person name="Grum-Grzhimaylo A.A."/>
            <person name="Falkoski D.L."/>
            <person name="van den Heuvel J."/>
            <person name="Valero-Jimenez C.A."/>
            <person name="Min B."/>
            <person name="Choi I.G."/>
            <person name="Lipzen A."/>
            <person name="Daum C.G."/>
            <person name="Aanen D.K."/>
            <person name="Tsang A."/>
            <person name="Henrissat B."/>
            <person name="Bilanenko E.N."/>
            <person name="de Vries R.P."/>
            <person name="van Kan J.A.L."/>
            <person name="Grigoriev I.V."/>
            <person name="Debets A.J.M."/>
        </authorList>
    </citation>
    <scope>NUCLEOTIDE SEQUENCE [LARGE SCALE GENOMIC DNA]</scope>
    <source>
        <strain evidence="3 4">F11</strain>
    </source>
</reference>
<dbReference type="Proteomes" id="UP000272025">
    <property type="component" value="Unassembled WGS sequence"/>
</dbReference>
<evidence type="ECO:0000256" key="2">
    <source>
        <dbReference type="SAM" id="MobiDB-lite"/>
    </source>
</evidence>
<feature type="compositionally biased region" description="Basic and acidic residues" evidence="2">
    <location>
        <begin position="259"/>
        <end position="270"/>
    </location>
</feature>
<dbReference type="PANTHER" id="PTHR12111">
    <property type="entry name" value="SPLICING FACTOR YJU2"/>
    <property type="match status" value="1"/>
</dbReference>
<dbReference type="RefSeq" id="XP_028462675.1">
    <property type="nucleotide sequence ID" value="XM_028610846.1"/>
</dbReference>
<proteinExistence type="inferred from homology"/>
<feature type="region of interest" description="Disordered" evidence="2">
    <location>
        <begin position="231"/>
        <end position="304"/>
    </location>
</feature>
<dbReference type="GeneID" id="39579324"/>
<evidence type="ECO:0008006" key="5">
    <source>
        <dbReference type="Google" id="ProtNLM"/>
    </source>
</evidence>
<dbReference type="OrthoDB" id="360327at2759"/>
<evidence type="ECO:0000313" key="4">
    <source>
        <dbReference type="Proteomes" id="UP000272025"/>
    </source>
</evidence>
<dbReference type="AlphaFoldDB" id="A0A3N2PK36"/>
<dbReference type="GO" id="GO:0005684">
    <property type="term" value="C:U2-type spliceosomal complex"/>
    <property type="evidence" value="ECO:0007669"/>
    <property type="project" value="TreeGrafter"/>
</dbReference>
<gene>
    <name evidence="3" type="ORF">SODALDRAFT_329069</name>
</gene>
<feature type="compositionally biased region" description="Polar residues" evidence="2">
    <location>
        <begin position="286"/>
        <end position="304"/>
    </location>
</feature>
<feature type="region of interest" description="Disordered" evidence="2">
    <location>
        <begin position="1"/>
        <end position="33"/>
    </location>
</feature>
<dbReference type="GO" id="GO:0000398">
    <property type="term" value="P:mRNA splicing, via spliceosome"/>
    <property type="evidence" value="ECO:0007669"/>
    <property type="project" value="InterPro"/>
</dbReference>
<dbReference type="GO" id="GO:0071014">
    <property type="term" value="C:post-mRNA release spliceosomal complex"/>
    <property type="evidence" value="ECO:0007669"/>
    <property type="project" value="TreeGrafter"/>
</dbReference>
<dbReference type="Pfam" id="PF04502">
    <property type="entry name" value="Saf4_Yju2"/>
    <property type="match status" value="1"/>
</dbReference>
<feature type="region of interest" description="Disordered" evidence="2">
    <location>
        <begin position="375"/>
        <end position="409"/>
    </location>
</feature>
<evidence type="ECO:0000256" key="1">
    <source>
        <dbReference type="ARBA" id="ARBA00005595"/>
    </source>
</evidence>
<dbReference type="InterPro" id="IPR007590">
    <property type="entry name" value="Saf4/Yju2"/>
</dbReference>
<dbReference type="STRING" id="1314773.A0A3N2PK36"/>
<evidence type="ECO:0000313" key="3">
    <source>
        <dbReference type="EMBL" id="ROT34869.1"/>
    </source>
</evidence>
<organism evidence="3 4">
    <name type="scientific">Sodiomyces alkalinus (strain CBS 110278 / VKM F-3762 / F11)</name>
    <name type="common">Alkaliphilic filamentous fungus</name>
    <dbReference type="NCBI Taxonomy" id="1314773"/>
    <lineage>
        <taxon>Eukaryota</taxon>
        <taxon>Fungi</taxon>
        <taxon>Dikarya</taxon>
        <taxon>Ascomycota</taxon>
        <taxon>Pezizomycotina</taxon>
        <taxon>Sordariomycetes</taxon>
        <taxon>Hypocreomycetidae</taxon>
        <taxon>Glomerellales</taxon>
        <taxon>Plectosphaerellaceae</taxon>
        <taxon>Sodiomyces</taxon>
    </lineage>
</organism>
<name>A0A3N2PK36_SODAK</name>
<sequence>MGRYVPPDLEGTTTGNKLHSKLPPGRRASKPGTQTVRFEMPFAVWCDHCPKPTLIGQGVRFNAEKRRAGNYYTTPIWSFRIRHADCGGDLELRTDPQNTAYIVASGGRKRDDGTSREQQQQQEGPLVILTDSEREALRKSAFASLERTIEDREALRATSERIDQLADVSYRQWDDPYERNRALRRAFRVGRKQREKQTLADDALRDRIGASIELLPATEEDARRAALVDFGAVPEDEEEEKEDEREGAEGAEEEEEEKEQERVAKKEVTVRNRRPHKALAKPLFATTANGSSSRGISMTSTMLPQGTPKAEVLAAQRRRGFVSEVVNNTRAAHDPFLLDNRPPGSASGRALVRIPGVKRKRAIDEGADNELVMRANNNISSGVPDKPPDPATQTSAPKTALISYGSDSD</sequence>
<dbReference type="EMBL" id="ML119062">
    <property type="protein sequence ID" value="ROT34869.1"/>
    <property type="molecule type" value="Genomic_DNA"/>
</dbReference>
<keyword evidence="4" id="KW-1185">Reference proteome</keyword>
<dbReference type="PANTHER" id="PTHR12111:SF2">
    <property type="entry name" value="SPLICING FACTOR YJU2B-RELATED"/>
    <property type="match status" value="1"/>
</dbReference>
<protein>
    <recommendedName>
        <fullName evidence="5">DUF572-domain-containing protein</fullName>
    </recommendedName>
</protein>
<comment type="similarity">
    <text evidence="1">Belongs to the CWC16 family.</text>
</comment>
<accession>A0A3N2PK36</accession>